<dbReference type="Pfam" id="PF00515">
    <property type="entry name" value="TPR_1"/>
    <property type="match status" value="1"/>
</dbReference>
<dbReference type="KEGG" id="mei:Msip34_0139"/>
<dbReference type="Gene3D" id="1.25.40.10">
    <property type="entry name" value="Tetratricopeptide repeat domain"/>
    <property type="match status" value="4"/>
</dbReference>
<keyword evidence="2 3" id="KW-0802">TPR repeat</keyword>
<dbReference type="InterPro" id="IPR019734">
    <property type="entry name" value="TPR_rpt"/>
</dbReference>
<dbReference type="eggNOG" id="COG0457">
    <property type="taxonomic scope" value="Bacteria"/>
</dbReference>
<dbReference type="Pfam" id="PF14559">
    <property type="entry name" value="TPR_19"/>
    <property type="match status" value="1"/>
</dbReference>
<feature type="repeat" description="TPR" evidence="3">
    <location>
        <begin position="293"/>
        <end position="326"/>
    </location>
</feature>
<evidence type="ECO:0000313" key="5">
    <source>
        <dbReference type="Proteomes" id="UP000002743"/>
    </source>
</evidence>
<dbReference type="PROSITE" id="PS50293">
    <property type="entry name" value="TPR_REGION"/>
    <property type="match status" value="2"/>
</dbReference>
<reference evidence="5" key="1">
    <citation type="submission" date="2009-07" db="EMBL/GenBank/DDBJ databases">
        <title>Complete sequence of chromosome of Methylovorus sp. SIP3-4.</title>
        <authorList>
            <person name="Lucas S."/>
            <person name="Copeland A."/>
            <person name="Lapidus A."/>
            <person name="Glavina del Rio T."/>
            <person name="Tice H."/>
            <person name="Bruce D."/>
            <person name="Goodwin L."/>
            <person name="Pitluck S."/>
            <person name="Clum A."/>
            <person name="Larimer F."/>
            <person name="Land M."/>
            <person name="Hauser L."/>
            <person name="Kyrpides N."/>
            <person name="Mikhailova N."/>
            <person name="Kayluzhnaya M."/>
            <person name="Chistoserdova L."/>
        </authorList>
    </citation>
    <scope>NUCLEOTIDE SEQUENCE [LARGE SCALE GENOMIC DNA]</scope>
    <source>
        <strain evidence="5">SIP3-4</strain>
    </source>
</reference>
<dbReference type="PANTHER" id="PTHR44858">
    <property type="entry name" value="TETRATRICOPEPTIDE REPEAT PROTEIN 6"/>
    <property type="match status" value="1"/>
</dbReference>
<dbReference type="GO" id="GO:0046813">
    <property type="term" value="P:receptor-mediated virion attachment to host cell"/>
    <property type="evidence" value="ECO:0007669"/>
    <property type="project" value="TreeGrafter"/>
</dbReference>
<keyword evidence="5" id="KW-1185">Reference proteome</keyword>
<organism evidence="4 5">
    <name type="scientific">Methylovorus glucosotrophus (strain SIP3-4)</name>
    <dbReference type="NCBI Taxonomy" id="582744"/>
    <lineage>
        <taxon>Bacteria</taxon>
        <taxon>Pseudomonadati</taxon>
        <taxon>Pseudomonadota</taxon>
        <taxon>Betaproteobacteria</taxon>
        <taxon>Nitrosomonadales</taxon>
        <taxon>Methylophilaceae</taxon>
        <taxon>Methylovorus</taxon>
    </lineage>
</organism>
<dbReference type="eggNOG" id="COG0859">
    <property type="taxonomic scope" value="Bacteria"/>
</dbReference>
<keyword evidence="1" id="KW-0677">Repeat</keyword>
<evidence type="ECO:0000313" key="4">
    <source>
        <dbReference type="EMBL" id="ACT49388.1"/>
    </source>
</evidence>
<dbReference type="HOGENOM" id="CLU_010140_1_0_4"/>
<feature type="repeat" description="TPR" evidence="3">
    <location>
        <begin position="123"/>
        <end position="156"/>
    </location>
</feature>
<dbReference type="EMBL" id="CP001674">
    <property type="protein sequence ID" value="ACT49388.1"/>
    <property type="molecule type" value="Genomic_DNA"/>
</dbReference>
<dbReference type="PROSITE" id="PS50005">
    <property type="entry name" value="TPR"/>
    <property type="match status" value="6"/>
</dbReference>
<dbReference type="SMART" id="SM00028">
    <property type="entry name" value="TPR"/>
    <property type="match status" value="9"/>
</dbReference>
<dbReference type="SUPFAM" id="SSF53756">
    <property type="entry name" value="UDP-Glycosyltransferase/glycogen phosphorylase"/>
    <property type="match status" value="1"/>
</dbReference>
<proteinExistence type="predicted"/>
<dbReference type="InterPro" id="IPR011990">
    <property type="entry name" value="TPR-like_helical_dom_sf"/>
</dbReference>
<feature type="repeat" description="TPR" evidence="3">
    <location>
        <begin position="259"/>
        <end position="292"/>
    </location>
</feature>
<evidence type="ECO:0000256" key="2">
    <source>
        <dbReference type="ARBA" id="ARBA00022803"/>
    </source>
</evidence>
<dbReference type="Proteomes" id="UP000002743">
    <property type="component" value="Chromosome"/>
</dbReference>
<feature type="repeat" description="TPR" evidence="3">
    <location>
        <begin position="157"/>
        <end position="190"/>
    </location>
</feature>
<dbReference type="InterPro" id="IPR050498">
    <property type="entry name" value="Ycf3"/>
</dbReference>
<dbReference type="PANTHER" id="PTHR44858:SF1">
    <property type="entry name" value="UDP-N-ACETYLGLUCOSAMINE--PEPTIDE N-ACETYLGLUCOSAMINYLTRANSFERASE SPINDLY-RELATED"/>
    <property type="match status" value="1"/>
</dbReference>
<accession>C6X8B8</accession>
<dbReference type="RefSeq" id="WP_015829164.1">
    <property type="nucleotide sequence ID" value="NC_012969.1"/>
</dbReference>
<sequence>MKNKRPAAPPQKQPPAGVEPLEVGLRRGMQLQTAHDWQAAEAVYQQLLTRFPEDGRLLTLLASLYLQTQRHEPCIEFCMRLLSANPEQADVWAMIGEACYALGRYEEALTALESVLQLRETDAASAFLAGNACMMLGHAESAQAYYQRALEYRPDYAEAYHNLGIILNQRRQWQDALSFFNKAIDLKPDYLEAYTSCGNALIELGKHDFAIAHFDHVLQVQAQNPLALNGRGVALKHLRQHALALASFDAALAARPGFAEATLNRANALLALDRHEEALGAYGAALALTPHNPQVYSNRGNAYLDLGQYDAALQDYDQALQLEPDNATVLWNKALICLVHGDFDQGWHLFEHGWEAEGPPRGYRRVCSQPLWLGDAPIAGKRLLLTAEQGLGDTVQFVRYARLAANAGAQVILEAQPALVDLLKTMGPDFTVVERGTGFEAYDLYCPYMSLPLAFETTLATIPAHIPYLGVPETAHRFEFPALAGQPQRLKVGLVWSGSATHMRDAKRSIPLQSLAPLMTLPVEFHCLQKELRPADEAVMAGLPIQDHRAALQQFADTAALIDAIDVVITVDTSVAHVAGAMGKPVWVLLPFVPDYRWLLTREDSPWYPTARLFRQAPRGDWSAVVARVGQDLQALLDLR</sequence>
<protein>
    <submittedName>
        <fullName evidence="4">TPR repeat-containing protein</fullName>
    </submittedName>
</protein>
<dbReference type="STRING" id="582744.Msip34_0139"/>
<feature type="repeat" description="TPR" evidence="3">
    <location>
        <begin position="191"/>
        <end position="224"/>
    </location>
</feature>
<evidence type="ECO:0000256" key="3">
    <source>
        <dbReference type="PROSITE-ProRule" id="PRU00339"/>
    </source>
</evidence>
<dbReference type="AlphaFoldDB" id="C6X8B8"/>
<dbReference type="SUPFAM" id="SSF48452">
    <property type="entry name" value="TPR-like"/>
    <property type="match status" value="2"/>
</dbReference>
<reference evidence="4 5" key="2">
    <citation type="journal article" date="2011" name="J. Bacteriol.">
        <title>Genomes of three methylotrophs from a single niche uncover genetic and metabolic divergence of Methylophilaceae.</title>
        <authorList>
            <person name="Lapidus A."/>
            <person name="Clum A."/>
            <person name="Labutti K."/>
            <person name="Kaluzhnaya M.G."/>
            <person name="Lim S."/>
            <person name="Beck D.A."/>
            <person name="Glavina Del Rio T."/>
            <person name="Nolan M."/>
            <person name="Mavromatis K."/>
            <person name="Huntemann M."/>
            <person name="Lucas S."/>
            <person name="Lidstrom M.E."/>
            <person name="Ivanova N."/>
            <person name="Chistoserdova L."/>
        </authorList>
    </citation>
    <scope>NUCLEOTIDE SEQUENCE [LARGE SCALE GENOMIC DNA]</scope>
    <source>
        <strain evidence="4 5">SIP3-4</strain>
    </source>
</reference>
<dbReference type="Pfam" id="PF13432">
    <property type="entry name" value="TPR_16"/>
    <property type="match status" value="2"/>
</dbReference>
<gene>
    <name evidence="4" type="ordered locus">Msip34_0139</name>
</gene>
<dbReference type="GO" id="GO:0009279">
    <property type="term" value="C:cell outer membrane"/>
    <property type="evidence" value="ECO:0007669"/>
    <property type="project" value="TreeGrafter"/>
</dbReference>
<dbReference type="Gene3D" id="3.40.50.2000">
    <property type="entry name" value="Glycogen Phosphorylase B"/>
    <property type="match status" value="1"/>
</dbReference>
<evidence type="ECO:0000256" key="1">
    <source>
        <dbReference type="ARBA" id="ARBA00022737"/>
    </source>
</evidence>
<name>C6X8B8_METGS</name>
<feature type="repeat" description="TPR" evidence="3">
    <location>
        <begin position="89"/>
        <end position="122"/>
    </location>
</feature>
<dbReference type="OrthoDB" id="9814129at2"/>